<dbReference type="CDD" id="cd00707">
    <property type="entry name" value="Pancreat_lipase_like"/>
    <property type="match status" value="1"/>
</dbReference>
<proteinExistence type="inferred from homology"/>
<dbReference type="Proteomes" id="UP001107558">
    <property type="component" value="Chromosome 1"/>
</dbReference>
<evidence type="ECO:0000313" key="7">
    <source>
        <dbReference type="Proteomes" id="UP001107558"/>
    </source>
</evidence>
<dbReference type="GO" id="GO:0016298">
    <property type="term" value="F:lipase activity"/>
    <property type="evidence" value="ECO:0007669"/>
    <property type="project" value="InterPro"/>
</dbReference>
<dbReference type="PANTHER" id="PTHR11610">
    <property type="entry name" value="LIPASE"/>
    <property type="match status" value="1"/>
</dbReference>
<reference evidence="6" key="1">
    <citation type="submission" date="2021-03" db="EMBL/GenBank/DDBJ databases">
        <title>Chromosome level genome of the anhydrobiotic midge Polypedilum vanderplanki.</title>
        <authorList>
            <person name="Yoshida Y."/>
            <person name="Kikawada T."/>
            <person name="Gusev O."/>
        </authorList>
    </citation>
    <scope>NUCLEOTIDE SEQUENCE</scope>
    <source>
        <strain evidence="6">NIAS01</strain>
        <tissue evidence="6">Whole body or cell culture</tissue>
    </source>
</reference>
<protein>
    <recommendedName>
        <fullName evidence="5">Lipase domain-containing protein</fullName>
    </recommendedName>
</protein>
<dbReference type="PANTHER" id="PTHR11610:SF151">
    <property type="entry name" value="PHOSPHOLIPASE A1 MEMBER A-LIKE PROTEIN"/>
    <property type="match status" value="1"/>
</dbReference>
<comment type="similarity">
    <text evidence="2 4">Belongs to the AB hydrolase superfamily. Lipase family.</text>
</comment>
<dbReference type="Gene3D" id="3.40.50.1820">
    <property type="entry name" value="alpha/beta hydrolase"/>
    <property type="match status" value="1"/>
</dbReference>
<gene>
    <name evidence="6" type="ORF">PVAND_012461</name>
</gene>
<dbReference type="InterPro" id="IPR033906">
    <property type="entry name" value="Lipase_N"/>
</dbReference>
<evidence type="ECO:0000256" key="1">
    <source>
        <dbReference type="ARBA" id="ARBA00004613"/>
    </source>
</evidence>
<evidence type="ECO:0000313" key="6">
    <source>
        <dbReference type="EMBL" id="KAG5683164.1"/>
    </source>
</evidence>
<dbReference type="SUPFAM" id="SSF53474">
    <property type="entry name" value="alpha/beta-Hydrolases"/>
    <property type="match status" value="1"/>
</dbReference>
<name>A0A9J6CMK4_POLVA</name>
<dbReference type="PRINTS" id="PR00821">
    <property type="entry name" value="TAGLIPASE"/>
</dbReference>
<dbReference type="InterPro" id="IPR029058">
    <property type="entry name" value="AB_hydrolase_fold"/>
</dbReference>
<dbReference type="EMBL" id="JADBJN010000001">
    <property type="protein sequence ID" value="KAG5683164.1"/>
    <property type="molecule type" value="Genomic_DNA"/>
</dbReference>
<dbReference type="InterPro" id="IPR000734">
    <property type="entry name" value="TAG_lipase"/>
</dbReference>
<comment type="caution">
    <text evidence="6">The sequence shown here is derived from an EMBL/GenBank/DDBJ whole genome shotgun (WGS) entry which is preliminary data.</text>
</comment>
<comment type="subcellular location">
    <subcellularLocation>
        <location evidence="1">Secreted</location>
    </subcellularLocation>
</comment>
<keyword evidence="3" id="KW-0964">Secreted</keyword>
<evidence type="ECO:0000256" key="4">
    <source>
        <dbReference type="RuleBase" id="RU004262"/>
    </source>
</evidence>
<dbReference type="Pfam" id="PF00151">
    <property type="entry name" value="Lipase"/>
    <property type="match status" value="1"/>
</dbReference>
<keyword evidence="7" id="KW-1185">Reference proteome</keyword>
<organism evidence="6 7">
    <name type="scientific">Polypedilum vanderplanki</name>
    <name type="common">Sleeping chironomid midge</name>
    <dbReference type="NCBI Taxonomy" id="319348"/>
    <lineage>
        <taxon>Eukaryota</taxon>
        <taxon>Metazoa</taxon>
        <taxon>Ecdysozoa</taxon>
        <taxon>Arthropoda</taxon>
        <taxon>Hexapoda</taxon>
        <taxon>Insecta</taxon>
        <taxon>Pterygota</taxon>
        <taxon>Neoptera</taxon>
        <taxon>Endopterygota</taxon>
        <taxon>Diptera</taxon>
        <taxon>Nematocera</taxon>
        <taxon>Chironomoidea</taxon>
        <taxon>Chironomidae</taxon>
        <taxon>Chironominae</taxon>
        <taxon>Polypedilum</taxon>
        <taxon>Polypedilum</taxon>
    </lineage>
</organism>
<dbReference type="GO" id="GO:0016042">
    <property type="term" value="P:lipid catabolic process"/>
    <property type="evidence" value="ECO:0007669"/>
    <property type="project" value="TreeGrafter"/>
</dbReference>
<feature type="domain" description="Lipase" evidence="5">
    <location>
        <begin position="52"/>
        <end position="299"/>
    </location>
</feature>
<evidence type="ECO:0000256" key="3">
    <source>
        <dbReference type="ARBA" id="ARBA00022525"/>
    </source>
</evidence>
<sequence length="302" mass="33992">MKEIEFGPCYLSILEPCSNNSIQFYLYDGNSSKPILLDNHAPILPYDLGSIKFKIIIHGYAQNDLNGFKLIRKAYLKHEDTMVIIVDWSRLSRLPCYPQAAINTKKAGECTAQFLIGMEQNNEGFKAANVHVIGFSLGAHVASFASNAVEKALGEKFSRISGLDPALPFFATARHHWKLDSTDANFVDVIHTNAGVYGKLESCGHLDFYVNNGQYQPACQKAKNENLCSHIMALDYFAESINSRVGFYGYHCDSYFQYVFGWCKNEKSKLIENRIKMGEHCEQNKEGIVFVNTHKKAPYAMG</sequence>
<evidence type="ECO:0000259" key="5">
    <source>
        <dbReference type="Pfam" id="PF00151"/>
    </source>
</evidence>
<accession>A0A9J6CMK4</accession>
<dbReference type="OrthoDB" id="199913at2759"/>
<dbReference type="GO" id="GO:0017171">
    <property type="term" value="F:serine hydrolase activity"/>
    <property type="evidence" value="ECO:0007669"/>
    <property type="project" value="TreeGrafter"/>
</dbReference>
<evidence type="ECO:0000256" key="2">
    <source>
        <dbReference type="ARBA" id="ARBA00010701"/>
    </source>
</evidence>
<dbReference type="InterPro" id="IPR013818">
    <property type="entry name" value="Lipase"/>
</dbReference>
<dbReference type="GO" id="GO:0005615">
    <property type="term" value="C:extracellular space"/>
    <property type="evidence" value="ECO:0007669"/>
    <property type="project" value="TreeGrafter"/>
</dbReference>
<dbReference type="AlphaFoldDB" id="A0A9J6CMK4"/>